<comment type="similarity">
    <text evidence="4 15">Belongs to the BRE1 family.</text>
</comment>
<dbReference type="InterPro" id="IPR013956">
    <property type="entry name" value="E3_ubiquit_lig_Bre1"/>
</dbReference>
<evidence type="ECO:0000256" key="14">
    <source>
        <dbReference type="PROSITE-ProRule" id="PRU00042"/>
    </source>
</evidence>
<evidence type="ECO:0000259" key="18">
    <source>
        <dbReference type="PROSITE" id="PS50089"/>
    </source>
</evidence>
<dbReference type="GO" id="GO:0061630">
    <property type="term" value="F:ubiquitin protein ligase activity"/>
    <property type="evidence" value="ECO:0007669"/>
    <property type="project" value="UniProtKB-EC"/>
</dbReference>
<evidence type="ECO:0000256" key="11">
    <source>
        <dbReference type="ARBA" id="ARBA00023054"/>
    </source>
</evidence>
<keyword evidence="8 15" id="KW-0833">Ubl conjugation pathway</keyword>
<dbReference type="InterPro" id="IPR013083">
    <property type="entry name" value="Znf_RING/FYVE/PHD"/>
</dbReference>
<comment type="pathway">
    <text evidence="3 15">Protein modification; protein ubiquitination.</text>
</comment>
<name>A0A9W4TYP3_9ASCO</name>
<dbReference type="Pfam" id="PF08647">
    <property type="entry name" value="BRE1"/>
    <property type="match status" value="1"/>
</dbReference>
<dbReference type="GO" id="GO:0005634">
    <property type="term" value="C:nucleus"/>
    <property type="evidence" value="ECO:0007669"/>
    <property type="project" value="UniProtKB-SubCell"/>
</dbReference>
<feature type="coiled-coil region" evidence="16">
    <location>
        <begin position="364"/>
        <end position="471"/>
    </location>
</feature>
<dbReference type="Gene3D" id="3.30.40.10">
    <property type="entry name" value="Zinc/RING finger domain, C3HC4 (zinc finger)"/>
    <property type="match status" value="1"/>
</dbReference>
<dbReference type="PROSITE" id="PS50089">
    <property type="entry name" value="ZF_RING_2"/>
    <property type="match status" value="1"/>
</dbReference>
<dbReference type="InterPro" id="IPR001841">
    <property type="entry name" value="Znf_RING"/>
</dbReference>
<feature type="region of interest" description="Disordered" evidence="17">
    <location>
        <begin position="97"/>
        <end position="116"/>
    </location>
</feature>
<keyword evidence="10 15" id="KW-0156">Chromatin regulator</keyword>
<keyword evidence="9 15" id="KW-0862">Zinc</keyword>
<evidence type="ECO:0000256" key="1">
    <source>
        <dbReference type="ARBA" id="ARBA00000900"/>
    </source>
</evidence>
<dbReference type="GO" id="GO:0006950">
    <property type="term" value="P:response to stress"/>
    <property type="evidence" value="ECO:0007669"/>
    <property type="project" value="UniProtKB-ARBA"/>
</dbReference>
<feature type="coiled-coil region" evidence="16">
    <location>
        <begin position="225"/>
        <end position="266"/>
    </location>
</feature>
<proteinExistence type="inferred from homology"/>
<evidence type="ECO:0000256" key="5">
    <source>
        <dbReference type="ARBA" id="ARBA00022679"/>
    </source>
</evidence>
<dbReference type="CDD" id="cd16499">
    <property type="entry name" value="RING-HC_Bre1-like"/>
    <property type="match status" value="1"/>
</dbReference>
<comment type="caution">
    <text evidence="20">The sequence shown here is derived from an EMBL/GenBank/DDBJ whole genome shotgun (WGS) entry which is preliminary data.</text>
</comment>
<evidence type="ECO:0000256" key="2">
    <source>
        <dbReference type="ARBA" id="ARBA00004123"/>
    </source>
</evidence>
<dbReference type="GO" id="GO:0033503">
    <property type="term" value="C:HULC complex"/>
    <property type="evidence" value="ECO:0007669"/>
    <property type="project" value="TreeGrafter"/>
</dbReference>
<dbReference type="FunFam" id="3.30.40.10:FF:000414">
    <property type="entry name" value="E3 ubiquitin protein ligase"/>
    <property type="match status" value="1"/>
</dbReference>
<comment type="function">
    <text evidence="13">E3 ubiquitin-protein ligase that mediates monoubiquitination of histone H2B to form H2BK123ub1. H2BK123ub1 gives a specific tag for epigenetic transcriptional activation and is also a prerequisite for H3K4me and H3K79me formation.</text>
</comment>
<evidence type="ECO:0000256" key="13">
    <source>
        <dbReference type="ARBA" id="ARBA00059679"/>
    </source>
</evidence>
<dbReference type="GO" id="GO:0016567">
    <property type="term" value="P:protein ubiquitination"/>
    <property type="evidence" value="ECO:0007669"/>
    <property type="project" value="UniProtKB-UniRule"/>
</dbReference>
<evidence type="ECO:0000313" key="20">
    <source>
        <dbReference type="EMBL" id="CAI5760073.1"/>
    </source>
</evidence>
<keyword evidence="6 15" id="KW-0479">Metal-binding</keyword>
<dbReference type="Pfam" id="PF13923">
    <property type="entry name" value="zf-C3HC4_2"/>
    <property type="match status" value="1"/>
</dbReference>
<evidence type="ECO:0000256" key="3">
    <source>
        <dbReference type="ARBA" id="ARBA00004906"/>
    </source>
</evidence>
<evidence type="ECO:0000256" key="9">
    <source>
        <dbReference type="ARBA" id="ARBA00022833"/>
    </source>
</evidence>
<dbReference type="PANTHER" id="PTHR23163:SF0">
    <property type="entry name" value="E3 UBIQUITIN-PROTEIN LIGASE BRE1"/>
    <property type="match status" value="1"/>
</dbReference>
<dbReference type="PROSITE" id="PS50157">
    <property type="entry name" value="ZINC_FINGER_C2H2_2"/>
    <property type="match status" value="1"/>
</dbReference>
<evidence type="ECO:0000256" key="4">
    <source>
        <dbReference type="ARBA" id="ARBA00005555"/>
    </source>
</evidence>
<keyword evidence="11 15" id="KW-0175">Coiled coil</keyword>
<dbReference type="SMART" id="SM00184">
    <property type="entry name" value="RING"/>
    <property type="match status" value="1"/>
</dbReference>
<dbReference type="EMBL" id="CANTUO010000005">
    <property type="protein sequence ID" value="CAI5760073.1"/>
    <property type="molecule type" value="Genomic_DNA"/>
</dbReference>
<evidence type="ECO:0000256" key="15">
    <source>
        <dbReference type="RuleBase" id="RU365038"/>
    </source>
</evidence>
<keyword evidence="21" id="KW-1185">Reference proteome</keyword>
<evidence type="ECO:0000256" key="17">
    <source>
        <dbReference type="SAM" id="MobiDB-lite"/>
    </source>
</evidence>
<keyword evidence="5 15" id="KW-0808">Transferase</keyword>
<keyword evidence="12 15" id="KW-0539">Nucleus</keyword>
<comment type="subcellular location">
    <subcellularLocation>
        <location evidence="2 15">Nucleus</location>
    </subcellularLocation>
</comment>
<evidence type="ECO:0000256" key="7">
    <source>
        <dbReference type="ARBA" id="ARBA00022771"/>
    </source>
</evidence>
<dbReference type="GO" id="GO:0008270">
    <property type="term" value="F:zinc ion binding"/>
    <property type="evidence" value="ECO:0007669"/>
    <property type="project" value="UniProtKB-KW"/>
</dbReference>
<sequence length="542" mass="62938">MATTELKRSLNDDDYETTSKAKRLKLSDEGPLTATDILIFKKECLFREMTLYKHKLNLLEKEVNQDNLIQEIMDLKRELLKYQSPAISRVLKNATSANRGIEESDKSEETAIKKEATPEEKQINIQEDKLAEYLSQIEVLTSTNKLLKSQLEEISEQYQQALIQPSKSKLSNEDEAKLQKLTKNNKFLQDEISKLNKIKSLKVSENFETFNNLKEELDKEIITENERLKNKFQDQEITINRLRAHRDELSSQIEIIKQELDNKETNKSLLDLNSELNKRIEQLTKPQSDENEVIQEIEQAFKQTRDLYLSNLSNKVDIDGKLQIISIEKTKAESKYFAVMRSMEAAKEEIKILKLQNSKQNEFNTNLTELNSKLNLKVKNLTTQLSEYQQININNKNEVKKVNEDLEEFKIDNSNLKENLEEITTKNENLIKSEIQLKKTINQQSIEIQELEKKKNQLSNLLNKYKTNNVNGIIEEEEQQLQALRSIAKCSVCTKNWKDTAITVCGHVFCSNCTQERLAARLRRCPSCNKGFSQNDLLSIHL</sequence>
<evidence type="ECO:0000313" key="21">
    <source>
        <dbReference type="Proteomes" id="UP001152885"/>
    </source>
</evidence>
<dbReference type="EC" id="2.3.2.27" evidence="15"/>
<dbReference type="OrthoDB" id="654191at2759"/>
<protein>
    <recommendedName>
        <fullName evidence="15">E3 ubiquitin protein ligase</fullName>
        <ecNumber evidence="15">2.3.2.27</ecNumber>
    </recommendedName>
</protein>
<dbReference type="GO" id="GO:0006325">
    <property type="term" value="P:chromatin organization"/>
    <property type="evidence" value="ECO:0007669"/>
    <property type="project" value="UniProtKB-KW"/>
</dbReference>
<dbReference type="Proteomes" id="UP001152885">
    <property type="component" value="Unassembled WGS sequence"/>
</dbReference>
<feature type="compositionally biased region" description="Basic and acidic residues" evidence="17">
    <location>
        <begin position="100"/>
        <end position="116"/>
    </location>
</feature>
<feature type="domain" description="RING-type" evidence="18">
    <location>
        <begin position="490"/>
        <end position="529"/>
    </location>
</feature>
<feature type="domain" description="C2H2-type" evidence="19">
    <location>
        <begin position="523"/>
        <end position="542"/>
    </location>
</feature>
<evidence type="ECO:0000259" key="19">
    <source>
        <dbReference type="PROSITE" id="PS50157"/>
    </source>
</evidence>
<dbReference type="InterPro" id="IPR013087">
    <property type="entry name" value="Znf_C2H2_type"/>
</dbReference>
<evidence type="ECO:0000256" key="10">
    <source>
        <dbReference type="ARBA" id="ARBA00022853"/>
    </source>
</evidence>
<evidence type="ECO:0000256" key="8">
    <source>
        <dbReference type="ARBA" id="ARBA00022786"/>
    </source>
</evidence>
<gene>
    <name evidence="20" type="ORF">CANVERA_P4585</name>
</gene>
<evidence type="ECO:0000256" key="12">
    <source>
        <dbReference type="ARBA" id="ARBA00023242"/>
    </source>
</evidence>
<evidence type="ECO:0000256" key="16">
    <source>
        <dbReference type="SAM" id="Coils"/>
    </source>
</evidence>
<keyword evidence="7 14" id="KW-0863">Zinc-finger</keyword>
<organism evidence="20 21">
    <name type="scientific">Candida verbasci</name>
    <dbReference type="NCBI Taxonomy" id="1227364"/>
    <lineage>
        <taxon>Eukaryota</taxon>
        <taxon>Fungi</taxon>
        <taxon>Dikarya</taxon>
        <taxon>Ascomycota</taxon>
        <taxon>Saccharomycotina</taxon>
        <taxon>Pichiomycetes</taxon>
        <taxon>Debaryomycetaceae</taxon>
        <taxon>Candida/Lodderomyces clade</taxon>
        <taxon>Candida</taxon>
    </lineage>
</organism>
<evidence type="ECO:0000256" key="6">
    <source>
        <dbReference type="ARBA" id="ARBA00022723"/>
    </source>
</evidence>
<dbReference type="AlphaFoldDB" id="A0A9W4TYP3"/>
<dbReference type="SUPFAM" id="SSF57850">
    <property type="entry name" value="RING/U-box"/>
    <property type="match status" value="1"/>
</dbReference>
<accession>A0A9W4TYP3</accession>
<comment type="catalytic activity">
    <reaction evidence="1 15">
        <text>S-ubiquitinyl-[E2 ubiquitin-conjugating enzyme]-L-cysteine + [acceptor protein]-L-lysine = [E2 ubiquitin-conjugating enzyme]-L-cysteine + N(6)-ubiquitinyl-[acceptor protein]-L-lysine.</text>
        <dbReference type="EC" id="2.3.2.27"/>
    </reaction>
</comment>
<feature type="coiled-coil region" evidence="16">
    <location>
        <begin position="137"/>
        <end position="198"/>
    </location>
</feature>
<reference evidence="20" key="1">
    <citation type="submission" date="2022-12" db="EMBL/GenBank/DDBJ databases">
        <authorList>
            <person name="Brejova B."/>
        </authorList>
    </citation>
    <scope>NUCLEOTIDE SEQUENCE</scope>
</reference>
<dbReference type="PANTHER" id="PTHR23163">
    <property type="entry name" value="RING FINGER PROTEIN-RELATED"/>
    <property type="match status" value="1"/>
</dbReference>